<comment type="caution">
    <text evidence="1">The sequence shown here is derived from an EMBL/GenBank/DDBJ whole genome shotgun (WGS) entry which is preliminary data.</text>
</comment>
<dbReference type="AlphaFoldDB" id="A0A3N6PE87"/>
<keyword evidence="2" id="KW-1185">Reference proteome</keyword>
<sequence length="100" mass="11198">MSSGKTVALSKYAQHKYGIAAQSLIDFEVGVNCGCALLAIAGADGQLAEAEFQWYIDEQEMVAVDSEAFQEYIEILRKFDWKNANLEELLSQIKFNFPLN</sequence>
<dbReference type="EMBL" id="RCBY01000191">
    <property type="protein sequence ID" value="RQH29629.1"/>
    <property type="molecule type" value="Genomic_DNA"/>
</dbReference>
<proteinExistence type="predicted"/>
<evidence type="ECO:0000313" key="1">
    <source>
        <dbReference type="EMBL" id="RQH29629.1"/>
    </source>
</evidence>
<gene>
    <name evidence="1" type="ORF">D5R40_24660</name>
</gene>
<accession>A0A3N6PE87</accession>
<dbReference type="Proteomes" id="UP000269154">
    <property type="component" value="Unassembled WGS sequence"/>
</dbReference>
<reference evidence="1 2" key="1">
    <citation type="journal article" date="2018" name="ACS Chem. Biol.">
        <title>Ketoreductase domain dysfunction expands chemodiversity: malyngamide biosynthesis in the cyanobacterium Okeania hirsuta.</title>
        <authorList>
            <person name="Moss N.A."/>
            <person name="Leao T."/>
            <person name="Rankin M."/>
            <person name="McCullough T.M."/>
            <person name="Qu P."/>
            <person name="Korobeynikov A."/>
            <person name="Smith J.L."/>
            <person name="Gerwick L."/>
            <person name="Gerwick W.H."/>
        </authorList>
    </citation>
    <scope>NUCLEOTIDE SEQUENCE [LARGE SCALE GENOMIC DNA]</scope>
    <source>
        <strain evidence="1 2">PAB10Feb10-1</strain>
    </source>
</reference>
<organism evidence="1 2">
    <name type="scientific">Okeania hirsuta</name>
    <dbReference type="NCBI Taxonomy" id="1458930"/>
    <lineage>
        <taxon>Bacteria</taxon>
        <taxon>Bacillati</taxon>
        <taxon>Cyanobacteriota</taxon>
        <taxon>Cyanophyceae</taxon>
        <taxon>Oscillatoriophycideae</taxon>
        <taxon>Oscillatoriales</taxon>
        <taxon>Microcoleaceae</taxon>
        <taxon>Okeania</taxon>
    </lineage>
</organism>
<dbReference type="Gene3D" id="1.10.3680.10">
    <property type="entry name" value="TerB-like"/>
    <property type="match status" value="1"/>
</dbReference>
<feature type="non-terminal residue" evidence="1">
    <location>
        <position position="100"/>
    </location>
</feature>
<dbReference type="SUPFAM" id="SSF158682">
    <property type="entry name" value="TerB-like"/>
    <property type="match status" value="1"/>
</dbReference>
<dbReference type="InterPro" id="IPR029024">
    <property type="entry name" value="TerB-like"/>
</dbReference>
<protein>
    <submittedName>
        <fullName evidence="1">Uncharacterized protein</fullName>
    </submittedName>
</protein>
<evidence type="ECO:0000313" key="2">
    <source>
        <dbReference type="Proteomes" id="UP000269154"/>
    </source>
</evidence>
<name>A0A3N6PE87_9CYAN</name>